<keyword evidence="1" id="KW-0347">Helicase</keyword>
<dbReference type="PANTHER" id="PTHR10492:SF57">
    <property type="entry name" value="ATP-DEPENDENT DNA HELICASE"/>
    <property type="match status" value="1"/>
</dbReference>
<dbReference type="EMBL" id="JARTCD010000119">
    <property type="protein sequence ID" value="KAJ8652098.1"/>
    <property type="molecule type" value="Genomic_DNA"/>
</dbReference>
<comment type="similarity">
    <text evidence="1">Belongs to the helicase family.</text>
</comment>
<evidence type="ECO:0000313" key="6">
    <source>
        <dbReference type="Proteomes" id="UP001234581"/>
    </source>
</evidence>
<dbReference type="GO" id="GO:0006310">
    <property type="term" value="P:DNA recombination"/>
    <property type="evidence" value="ECO:0007669"/>
    <property type="project" value="UniProtKB-KW"/>
</dbReference>
<feature type="domain" description="DNA helicase Pif1-like DEAD-box helicase" evidence="2">
    <location>
        <begin position="770"/>
        <end position="995"/>
    </location>
</feature>
<protein>
    <recommendedName>
        <fullName evidence="1">ATP-dependent DNA helicase</fullName>
        <ecNumber evidence="1">5.6.2.3</ecNumber>
    </recommendedName>
</protein>
<gene>
    <name evidence="5" type="ORF">O0I10_012287</name>
</gene>
<dbReference type="InterPro" id="IPR010285">
    <property type="entry name" value="DNA_helicase_pif1-like_DEAD"/>
</dbReference>
<dbReference type="GO" id="GO:0000723">
    <property type="term" value="P:telomere maintenance"/>
    <property type="evidence" value="ECO:0007669"/>
    <property type="project" value="InterPro"/>
</dbReference>
<dbReference type="InterPro" id="IPR049163">
    <property type="entry name" value="Pif1-like_2B_dom"/>
</dbReference>
<feature type="domain" description="DNA helicase Pif1-like 2B" evidence="4">
    <location>
        <begin position="1094"/>
        <end position="1136"/>
    </location>
</feature>
<evidence type="ECO:0000259" key="3">
    <source>
        <dbReference type="Pfam" id="PF14214"/>
    </source>
</evidence>
<name>A0AAD7URC0_9FUNG</name>
<keyword evidence="1" id="KW-0234">DNA repair</keyword>
<dbReference type="Pfam" id="PF21530">
    <property type="entry name" value="Pif1_2B_dom"/>
    <property type="match status" value="1"/>
</dbReference>
<organism evidence="5 6">
    <name type="scientific">Lichtheimia ornata</name>
    <dbReference type="NCBI Taxonomy" id="688661"/>
    <lineage>
        <taxon>Eukaryota</taxon>
        <taxon>Fungi</taxon>
        <taxon>Fungi incertae sedis</taxon>
        <taxon>Mucoromycota</taxon>
        <taxon>Mucoromycotina</taxon>
        <taxon>Mucoromycetes</taxon>
        <taxon>Mucorales</taxon>
        <taxon>Lichtheimiaceae</taxon>
        <taxon>Lichtheimia</taxon>
    </lineage>
</organism>
<keyword evidence="1" id="KW-0227">DNA damage</keyword>
<keyword evidence="1" id="KW-0378">Hydrolase</keyword>
<dbReference type="SUPFAM" id="SSF52540">
    <property type="entry name" value="P-loop containing nucleoside triphosphate hydrolases"/>
    <property type="match status" value="2"/>
</dbReference>
<comment type="caution">
    <text evidence="5">The sequence shown here is derived from an EMBL/GenBank/DDBJ whole genome shotgun (WGS) entry which is preliminary data.</text>
</comment>
<reference evidence="5 6" key="1">
    <citation type="submission" date="2023-03" db="EMBL/GenBank/DDBJ databases">
        <title>Genome sequence of Lichtheimia ornata CBS 291.66.</title>
        <authorList>
            <person name="Mohabir J.T."/>
            <person name="Shea T.P."/>
            <person name="Kurbessoian T."/>
            <person name="Berby B."/>
            <person name="Fontaine J."/>
            <person name="Livny J."/>
            <person name="Gnirke A."/>
            <person name="Stajich J.E."/>
            <person name="Cuomo C.A."/>
        </authorList>
    </citation>
    <scope>NUCLEOTIDE SEQUENCE [LARGE SCALE GENOMIC DNA]</scope>
    <source>
        <strain evidence="5">CBS 291.66</strain>
    </source>
</reference>
<evidence type="ECO:0000259" key="2">
    <source>
        <dbReference type="Pfam" id="PF05970"/>
    </source>
</evidence>
<dbReference type="GeneID" id="83219663"/>
<dbReference type="Pfam" id="PF05970">
    <property type="entry name" value="PIF1"/>
    <property type="match status" value="1"/>
</dbReference>
<keyword evidence="1" id="KW-0547">Nucleotide-binding</keyword>
<evidence type="ECO:0000313" key="5">
    <source>
        <dbReference type="EMBL" id="KAJ8652098.1"/>
    </source>
</evidence>
<dbReference type="EC" id="5.6.2.3" evidence="1"/>
<sequence length="1202" mass="136542">MLPGQRDPGFAQIYICDPDEQVNIRSSLNGGLDQDITRQLQEMLFTENPLARIYRRAADMLQNEPDNNFSITFHSDRSSSRGHRGQFLRPAKGEIAAVVPISSSNITPYRDVVIHRQHHGLLRIDELHPLYDPLHYVLMFPRAIFHVLVRLAHHRLSTTFIIGRSTRRQQENNPDDESNGTITAMRFYAYMLQDRENHYMVYYGRLFHQYAVDMYIKVEQQRLRYIEKNQKKYRSEALQGVIDAMGNETSRDIGSHIILPPSFTGGPRDMQSRYQDAMAIVRELGEPDLFITFTCNPRWPEITSALKPGQVAADRPDLTNRVFKLKCDLLMKDLTTNHVLGETIAHFRVIEFQKPGLPHAHILLTLDPNCRPRRPRDYDQIVSAEIPDPELHPAAYETVTRLMMHGPCGEAFPQAPCMVNGRCSKGYPHDFIEETTDATSGYPSYRRPNNGRRYRISASVSLDNRWVVPHNVVLCTKYNAHINVEICSSVNAVKYLYKYVYKGHDRALISMRRNTRQQHEQQQQDAVINEIQQYTDTRYVSASEALWRLFSFSLFQRSPSVQLLLLHLPNQQAVYYNESDDLQTVVQRTMDRPTTLLAFFDLNRRDPNARQYCYPEIPLHYIWKLIPCHTIGHHAKEVTLSVPGPRSFEDLRRVHGHLYNTFVDAAKARGLLEDDDEYRHCLQEAIGHFTSAHQLRQLFVTILTFGNPLNPRELWEQHSANLSLQDIPGMPSLPDDSIFEQSLPSAHVQEATTAAGGMTPEEFASHVDALNTELRLIFDTIVNAVQHNSVQQRLYFIDGPGGSGKTFLYNTLLAYIRTRLDQSAIAVASTGVAALLLLDGATAHSTFKIPVENLNEISTSAISVQTERVQQLRNAALIVWDEAPMMNRFAVEAVDRTLRDIMSRHDPLLNDVPFGGKVVVFGGDFRQTLPVVKGGTRTQTTAASISRSYLWQHVQVYHLTINMRLQNLNDNTQHGHQQRQFAQYLLDIGDGRIPTISPNSDYIRINGDIQCLAGSNIYHMVDTIYPHLRTTDAANAAQLAQAAILTTTNNCVYRINAVATEMFPGEAYDYLSADSVYHSVSPTSNDQHQDIPIEFLNTLNPSELPAHKLSLKENMPLILLRNLRPDQGLCNDTKLICRALHRYYIEAEIATPGPHAGTTVLIPRLKLTAKIEGTAIELSRKQLPVRPAFAMTINKSQGQTLS</sequence>
<dbReference type="Pfam" id="PF14214">
    <property type="entry name" value="Helitron_like_N"/>
    <property type="match status" value="1"/>
</dbReference>
<dbReference type="GO" id="GO:0006281">
    <property type="term" value="P:DNA repair"/>
    <property type="evidence" value="ECO:0007669"/>
    <property type="project" value="UniProtKB-KW"/>
</dbReference>
<dbReference type="PANTHER" id="PTHR10492">
    <property type="match status" value="1"/>
</dbReference>
<accession>A0AAD7URC0</accession>
<dbReference type="RefSeq" id="XP_058337012.1">
    <property type="nucleotide sequence ID" value="XM_058492222.1"/>
</dbReference>
<keyword evidence="1" id="KW-0233">DNA recombination</keyword>
<dbReference type="AlphaFoldDB" id="A0AAD7URC0"/>
<dbReference type="InterPro" id="IPR027417">
    <property type="entry name" value="P-loop_NTPase"/>
</dbReference>
<dbReference type="GO" id="GO:0005524">
    <property type="term" value="F:ATP binding"/>
    <property type="evidence" value="ECO:0007669"/>
    <property type="project" value="UniProtKB-KW"/>
</dbReference>
<evidence type="ECO:0000256" key="1">
    <source>
        <dbReference type="RuleBase" id="RU363044"/>
    </source>
</evidence>
<keyword evidence="6" id="KW-1185">Reference proteome</keyword>
<dbReference type="Gene3D" id="3.40.50.300">
    <property type="entry name" value="P-loop containing nucleotide triphosphate hydrolases"/>
    <property type="match status" value="1"/>
</dbReference>
<feature type="domain" description="Helitron helicase-like" evidence="3">
    <location>
        <begin position="187"/>
        <end position="364"/>
    </location>
</feature>
<evidence type="ECO:0000259" key="4">
    <source>
        <dbReference type="Pfam" id="PF21530"/>
    </source>
</evidence>
<dbReference type="InterPro" id="IPR025476">
    <property type="entry name" value="Helitron_helicase-like"/>
</dbReference>
<keyword evidence="1" id="KW-0067">ATP-binding</keyword>
<comment type="cofactor">
    <cofactor evidence="1">
        <name>Mg(2+)</name>
        <dbReference type="ChEBI" id="CHEBI:18420"/>
    </cofactor>
</comment>
<comment type="catalytic activity">
    <reaction evidence="1">
        <text>ATP + H2O = ADP + phosphate + H(+)</text>
        <dbReference type="Rhea" id="RHEA:13065"/>
        <dbReference type="ChEBI" id="CHEBI:15377"/>
        <dbReference type="ChEBI" id="CHEBI:15378"/>
        <dbReference type="ChEBI" id="CHEBI:30616"/>
        <dbReference type="ChEBI" id="CHEBI:43474"/>
        <dbReference type="ChEBI" id="CHEBI:456216"/>
        <dbReference type="EC" id="5.6.2.3"/>
    </reaction>
</comment>
<dbReference type="Proteomes" id="UP001234581">
    <property type="component" value="Unassembled WGS sequence"/>
</dbReference>
<proteinExistence type="inferred from homology"/>
<dbReference type="GO" id="GO:0016787">
    <property type="term" value="F:hydrolase activity"/>
    <property type="evidence" value="ECO:0007669"/>
    <property type="project" value="UniProtKB-KW"/>
</dbReference>
<dbReference type="GO" id="GO:0043139">
    <property type="term" value="F:5'-3' DNA helicase activity"/>
    <property type="evidence" value="ECO:0007669"/>
    <property type="project" value="UniProtKB-EC"/>
</dbReference>